<dbReference type="Pfam" id="PF18962">
    <property type="entry name" value="Por_Secre_tail"/>
    <property type="match status" value="1"/>
</dbReference>
<dbReference type="InterPro" id="IPR045266">
    <property type="entry name" value="DOH_DOMON"/>
</dbReference>
<sequence>MKKTTIALLGVFLLITLNSSSQTITTGTFDLSNTTGLEFSVKIDVSSNLVTLTLVGPADRWLGLGFGPQAGTPEYGMVNGNDVVLVTTNGTVLSDRYFGLPGDPPGDDGRGIIPAVDAIQNWTIISNTTETHSNPTEPDVRTLVATRLLDTGEVHDYVFSTSDTSVDLVWARSSGSTFDLGWHFPANRGITMAAFHTLGLNEYKVNTFSISPNPGRDKLNLRLEKLNNAIVTVEVFDVLGKKIYVDKMEKNNKSVNVSQWNNGVYLVRLTTETSTQTKRFVKQ</sequence>
<feature type="domain" description="DOMON" evidence="3">
    <location>
        <begin position="61"/>
        <end position="173"/>
    </location>
</feature>
<reference evidence="4" key="1">
    <citation type="submission" date="2024-05" db="EMBL/GenBank/DDBJ databases">
        <title>Pontimicrobium maritimus sp. nov., isolated form sea water.</title>
        <authorList>
            <person name="Muhammad N."/>
            <person name="Vuong T.Q."/>
            <person name="Han H.L."/>
            <person name="Kim S.-G."/>
        </authorList>
    </citation>
    <scope>NUCLEOTIDE SEQUENCE</scope>
    <source>
        <strain evidence="4">SW4</strain>
    </source>
</reference>
<evidence type="ECO:0000313" key="4">
    <source>
        <dbReference type="EMBL" id="XBG62244.1"/>
    </source>
</evidence>
<evidence type="ECO:0000259" key="3">
    <source>
        <dbReference type="SMART" id="SM00664"/>
    </source>
</evidence>
<dbReference type="CDD" id="cd09631">
    <property type="entry name" value="DOMON_DOH"/>
    <property type="match status" value="1"/>
</dbReference>
<name>A0AAU7BVV5_9FLAO</name>
<feature type="chain" id="PRO_5043941250" evidence="2">
    <location>
        <begin position="24"/>
        <end position="283"/>
    </location>
</feature>
<gene>
    <name evidence="4" type="ORF">ABGB03_04915</name>
</gene>
<dbReference type="EMBL" id="CP157199">
    <property type="protein sequence ID" value="XBG62244.1"/>
    <property type="molecule type" value="Genomic_DNA"/>
</dbReference>
<dbReference type="RefSeq" id="WP_347925333.1">
    <property type="nucleotide sequence ID" value="NZ_CP157199.1"/>
</dbReference>
<evidence type="ECO:0000256" key="2">
    <source>
        <dbReference type="SAM" id="SignalP"/>
    </source>
</evidence>
<dbReference type="SMART" id="SM00664">
    <property type="entry name" value="DoH"/>
    <property type="match status" value="1"/>
</dbReference>
<organism evidence="4">
    <name type="scientific">Pontimicrobium sp. SW4</name>
    <dbReference type="NCBI Taxonomy" id="3153519"/>
    <lineage>
        <taxon>Bacteria</taxon>
        <taxon>Pseudomonadati</taxon>
        <taxon>Bacteroidota</taxon>
        <taxon>Flavobacteriia</taxon>
        <taxon>Flavobacteriales</taxon>
        <taxon>Flavobacteriaceae</taxon>
        <taxon>Pontimicrobium</taxon>
    </lineage>
</organism>
<accession>A0AAU7BVV5</accession>
<dbReference type="InterPro" id="IPR026444">
    <property type="entry name" value="Secre_tail"/>
</dbReference>
<dbReference type="InterPro" id="IPR005018">
    <property type="entry name" value="DOMON_domain"/>
</dbReference>
<dbReference type="NCBIfam" id="TIGR04183">
    <property type="entry name" value="Por_Secre_tail"/>
    <property type="match status" value="1"/>
</dbReference>
<dbReference type="AlphaFoldDB" id="A0AAU7BVV5"/>
<proteinExistence type="predicted"/>
<evidence type="ECO:0000256" key="1">
    <source>
        <dbReference type="ARBA" id="ARBA00022729"/>
    </source>
</evidence>
<feature type="signal peptide" evidence="2">
    <location>
        <begin position="1"/>
        <end position="23"/>
    </location>
</feature>
<protein>
    <submittedName>
        <fullName evidence="4">T9SS type A sorting domain-containing protein</fullName>
    </submittedName>
</protein>
<keyword evidence="1 2" id="KW-0732">Signal</keyword>